<dbReference type="PROSITE" id="PS51012">
    <property type="entry name" value="ABC_TM2"/>
    <property type="match status" value="1"/>
</dbReference>
<evidence type="ECO:0000313" key="7">
    <source>
        <dbReference type="EMBL" id="ETO40810.1"/>
    </source>
</evidence>
<evidence type="ECO:0000256" key="3">
    <source>
        <dbReference type="ARBA" id="ARBA00022989"/>
    </source>
</evidence>
<feature type="transmembrane region" description="Helical" evidence="5">
    <location>
        <begin position="182"/>
        <end position="200"/>
    </location>
</feature>
<feature type="domain" description="ABC transmembrane type-2" evidence="6">
    <location>
        <begin position="32"/>
        <end position="258"/>
    </location>
</feature>
<evidence type="ECO:0000256" key="1">
    <source>
        <dbReference type="ARBA" id="ARBA00004141"/>
    </source>
</evidence>
<keyword evidence="3 5" id="KW-1133">Transmembrane helix</keyword>
<sequence length="266" mass="30139">MDPLNFKKQSIGFRGAFIVMYNEINAFFSNLGGLISMTMQPILFFAFLVMGLNSTTNNFNYHGIIISYASYASIGVVGLIMTTQMSQAVYRSTVDKQFGLMAIKFMNGVRPFQYILGMSVFPIFGYLYQCLILYLLLIVFKIKGLVVLFPIAILVGIIMLLFWSSLGIICSCLFKNYQQRDIFIQLVFTPIAFTAPSFYLDGHGPLYLKILANINPMTYQLRALRSIIYRIPDITTIITSLLLTILVVILTAFLLDKIQLTLQEKI</sequence>
<dbReference type="PANTHER" id="PTHR43229">
    <property type="entry name" value="NODULATION PROTEIN J"/>
    <property type="match status" value="1"/>
</dbReference>
<comment type="subcellular location">
    <subcellularLocation>
        <location evidence="5">Cell membrane</location>
        <topology evidence="5">Multi-pass membrane protein</topology>
    </subcellularLocation>
    <subcellularLocation>
        <location evidence="1">Membrane</location>
        <topology evidence="1">Multi-pass membrane protein</topology>
    </subcellularLocation>
</comment>
<dbReference type="InterPro" id="IPR013525">
    <property type="entry name" value="ABC2_TM"/>
</dbReference>
<dbReference type="PANTHER" id="PTHR43229:SF3">
    <property type="entry name" value="ABC-TYPE MULTIDRUG TRANSPORT SYSTEM, PERMEASE COMPONENT"/>
    <property type="match status" value="1"/>
</dbReference>
<keyword evidence="8" id="KW-1185">Reference proteome</keyword>
<keyword evidence="2 5" id="KW-0812">Transmembrane</keyword>
<feature type="transmembrane region" description="Helical" evidence="5">
    <location>
        <begin position="146"/>
        <end position="170"/>
    </location>
</feature>
<dbReference type="InterPro" id="IPR000412">
    <property type="entry name" value="ABC_2_transport"/>
</dbReference>
<evidence type="ECO:0000256" key="5">
    <source>
        <dbReference type="RuleBase" id="RU361157"/>
    </source>
</evidence>
<proteinExistence type="inferred from homology"/>
<feature type="transmembrane region" description="Helical" evidence="5">
    <location>
        <begin position="114"/>
        <end position="140"/>
    </location>
</feature>
<dbReference type="PIRSF" id="PIRSF006648">
    <property type="entry name" value="DrrB"/>
    <property type="match status" value="1"/>
</dbReference>
<dbReference type="AlphaFoldDB" id="W9EIG9"/>
<keyword evidence="4 5" id="KW-0472">Membrane</keyword>
<evidence type="ECO:0000313" key="8">
    <source>
        <dbReference type="Proteomes" id="UP000019474"/>
    </source>
</evidence>
<dbReference type="InterPro" id="IPR051784">
    <property type="entry name" value="Nod_factor_ABC_transporter"/>
</dbReference>
<name>W9EIG9_9LACO</name>
<keyword evidence="5" id="KW-1003">Cell membrane</keyword>
<dbReference type="PATRIC" id="fig|1221538.3.peg.277"/>
<feature type="transmembrane region" description="Helical" evidence="5">
    <location>
        <begin position="61"/>
        <end position="81"/>
    </location>
</feature>
<evidence type="ECO:0000256" key="4">
    <source>
        <dbReference type="ARBA" id="ARBA00023136"/>
    </source>
</evidence>
<dbReference type="Pfam" id="PF01061">
    <property type="entry name" value="ABC2_membrane"/>
    <property type="match status" value="1"/>
</dbReference>
<dbReference type="GO" id="GO:0043190">
    <property type="term" value="C:ATP-binding cassette (ABC) transporter complex"/>
    <property type="evidence" value="ECO:0007669"/>
    <property type="project" value="InterPro"/>
</dbReference>
<reference evidence="7 8" key="1">
    <citation type="submission" date="2012-08" db="EMBL/GenBank/DDBJ databases">
        <title>Genome sequencing of Lactobacillus florum 8D.</title>
        <authorList>
            <person name="Kim E.B."/>
            <person name="Marco M.L."/>
        </authorList>
    </citation>
    <scope>NUCLEOTIDE SEQUENCE [LARGE SCALE GENOMIC DNA]</scope>
    <source>
        <strain evidence="7 8">8D</strain>
    </source>
</reference>
<dbReference type="Proteomes" id="UP000019474">
    <property type="component" value="Unassembled WGS sequence"/>
</dbReference>
<dbReference type="GO" id="GO:0140359">
    <property type="term" value="F:ABC-type transporter activity"/>
    <property type="evidence" value="ECO:0007669"/>
    <property type="project" value="InterPro"/>
</dbReference>
<keyword evidence="5" id="KW-0813">Transport</keyword>
<accession>W9EIG9</accession>
<feature type="transmembrane region" description="Helical" evidence="5">
    <location>
        <begin position="27"/>
        <end position="49"/>
    </location>
</feature>
<comment type="caution">
    <text evidence="7">The sequence shown here is derived from an EMBL/GenBank/DDBJ whole genome shotgun (WGS) entry which is preliminary data.</text>
</comment>
<organism evidence="7 8">
    <name type="scientific">Fructilactobacillus florum 8D</name>
    <dbReference type="NCBI Taxonomy" id="1221538"/>
    <lineage>
        <taxon>Bacteria</taxon>
        <taxon>Bacillati</taxon>
        <taxon>Bacillota</taxon>
        <taxon>Bacilli</taxon>
        <taxon>Lactobacillales</taxon>
        <taxon>Lactobacillaceae</taxon>
        <taxon>Fructilactobacillus</taxon>
    </lineage>
</organism>
<evidence type="ECO:0000256" key="2">
    <source>
        <dbReference type="ARBA" id="ARBA00022692"/>
    </source>
</evidence>
<evidence type="ECO:0000259" key="6">
    <source>
        <dbReference type="PROSITE" id="PS51012"/>
    </source>
</evidence>
<dbReference type="EMBL" id="ALXG01000013">
    <property type="protein sequence ID" value="ETO40810.1"/>
    <property type="molecule type" value="Genomic_DNA"/>
</dbReference>
<comment type="similarity">
    <text evidence="5">Belongs to the ABC-2 integral membrane protein family.</text>
</comment>
<dbReference type="RefSeq" id="WP_009166877.1">
    <property type="nucleotide sequence ID" value="NZ_ALXG01000013.1"/>
</dbReference>
<protein>
    <recommendedName>
        <fullName evidence="5">Transport permease protein</fullName>
    </recommendedName>
</protein>
<gene>
    <name evidence="7" type="ORF">B808_269</name>
</gene>
<dbReference type="InterPro" id="IPR047817">
    <property type="entry name" value="ABC2_TM_bact-type"/>
</dbReference>
<feature type="transmembrane region" description="Helical" evidence="5">
    <location>
        <begin position="234"/>
        <end position="255"/>
    </location>
</feature>
<dbReference type="OrthoDB" id="670210at2"/>